<accession>A0ABR9QKM0</accession>
<dbReference type="Proteomes" id="UP001516662">
    <property type="component" value="Unassembled WGS sequence"/>
</dbReference>
<sequence length="99" mass="11161">MLITNLVISNITNRVNHSIIQATFSNASEPEDCRDFTMTIKSESATEHCLELLVYNKRTARLEDVQSMYSEELIHDIMNQILSVSTIKSALLDSEAEAI</sequence>
<gene>
    <name evidence="1" type="ORF">IMZ08_13070</name>
</gene>
<keyword evidence="2" id="KW-1185">Reference proteome</keyword>
<evidence type="ECO:0000313" key="1">
    <source>
        <dbReference type="EMBL" id="MBE4908994.1"/>
    </source>
</evidence>
<reference evidence="1 2" key="1">
    <citation type="submission" date="2020-10" db="EMBL/GenBank/DDBJ databases">
        <title>Bacillus sp. HD4P25, an endophyte from a halophyte.</title>
        <authorList>
            <person name="Sun J.-Q."/>
        </authorList>
    </citation>
    <scope>NUCLEOTIDE SEQUENCE [LARGE SCALE GENOMIC DNA]</scope>
    <source>
        <strain evidence="1 2">YIM 93174</strain>
    </source>
</reference>
<dbReference type="RefSeq" id="WP_193537144.1">
    <property type="nucleotide sequence ID" value="NZ_JADCLJ010000020.1"/>
</dbReference>
<proteinExistence type="predicted"/>
<organism evidence="1 2">
    <name type="scientific">Litchfieldia luteola</name>
    <dbReference type="NCBI Taxonomy" id="682179"/>
    <lineage>
        <taxon>Bacteria</taxon>
        <taxon>Bacillati</taxon>
        <taxon>Bacillota</taxon>
        <taxon>Bacilli</taxon>
        <taxon>Bacillales</taxon>
        <taxon>Bacillaceae</taxon>
        <taxon>Litchfieldia</taxon>
    </lineage>
</organism>
<dbReference type="EMBL" id="JADCLJ010000020">
    <property type="protein sequence ID" value="MBE4908994.1"/>
    <property type="molecule type" value="Genomic_DNA"/>
</dbReference>
<comment type="caution">
    <text evidence="1">The sequence shown here is derived from an EMBL/GenBank/DDBJ whole genome shotgun (WGS) entry which is preliminary data.</text>
</comment>
<name>A0ABR9QKM0_9BACI</name>
<evidence type="ECO:0000313" key="2">
    <source>
        <dbReference type="Proteomes" id="UP001516662"/>
    </source>
</evidence>
<protein>
    <submittedName>
        <fullName evidence="1">Uncharacterized protein</fullName>
    </submittedName>
</protein>